<evidence type="ECO:0000313" key="4">
    <source>
        <dbReference type="EMBL" id="QSX31826.1"/>
    </source>
</evidence>
<dbReference type="EMBL" id="CP071504">
    <property type="protein sequence ID" value="QSX31826.1"/>
    <property type="molecule type" value="Genomic_DNA"/>
</dbReference>
<dbReference type="Gene3D" id="3.30.420.40">
    <property type="match status" value="3"/>
</dbReference>
<keyword evidence="2" id="KW-0547">Nucleotide-binding</keyword>
<dbReference type="RefSeq" id="WP_207326262.1">
    <property type="nucleotide sequence ID" value="NZ_CP071504.1"/>
</dbReference>
<accession>A0A974XR86</accession>
<dbReference type="GO" id="GO:0005524">
    <property type="term" value="F:ATP binding"/>
    <property type="evidence" value="ECO:0007669"/>
    <property type="project" value="UniProtKB-KW"/>
</dbReference>
<dbReference type="InterPro" id="IPR018181">
    <property type="entry name" value="Heat_shock_70_CS"/>
</dbReference>
<organism evidence="4 5">
    <name type="scientific">Shewanella cyperi</name>
    <dbReference type="NCBI Taxonomy" id="2814292"/>
    <lineage>
        <taxon>Bacteria</taxon>
        <taxon>Pseudomonadati</taxon>
        <taxon>Pseudomonadota</taxon>
        <taxon>Gammaproteobacteria</taxon>
        <taxon>Alteromonadales</taxon>
        <taxon>Shewanellaceae</taxon>
        <taxon>Shewanella</taxon>
    </lineage>
</organism>
<protein>
    <submittedName>
        <fullName evidence="4">Molecular chaperone</fullName>
    </submittedName>
</protein>
<dbReference type="AlphaFoldDB" id="A0A974XR86"/>
<dbReference type="SUPFAM" id="SSF53067">
    <property type="entry name" value="Actin-like ATPase domain"/>
    <property type="match status" value="2"/>
</dbReference>
<evidence type="ECO:0000256" key="3">
    <source>
        <dbReference type="ARBA" id="ARBA00022840"/>
    </source>
</evidence>
<comment type="similarity">
    <text evidence="1">Belongs to the heat shock protein 70 family.</text>
</comment>
<keyword evidence="3" id="KW-0067">ATP-binding</keyword>
<sequence>MYIGFDYGSANCAVGLFNGDSVSLLPLDGDDSYLSSTLYSYDSALIAEAVLARLPEELAPGYRHARAAELSRAAKARRDWDLAPNEQTVFVGRAAIEHYLEFPGEGFYVRSPKSFLGAVGLRPEQQALFEDIVTLMMQEIKARAERVLGSVIRGAVIGRPVNFQGIGGEDSNRQAESILRLAAARAGLEEVSFLYEPLAAGFDFEARLEADATVLVVDVGGGTTDCSLVRMGPSHKSAIDRSQDCLGHSGQRIGGNDLDIALAMQAFMPSFGLGSNLVTGKPMPSQPFWQAVAVNDVSAQREFAALATGNLIKELKKDASQPELLTRFERLRSRQQNFHLVRLAEAVKVALGEADSARTGLPNGEEELEIGRLDFNNAIGPQLEKIAALMHSAVQNSVVQNSSAQNTAVQNVGAAPDIVYMTGGSSRCQAVAERIGQVYPGVPVVSGDHFGSVTAGLARAAAALNRK</sequence>
<dbReference type="Gene3D" id="3.90.640.10">
    <property type="entry name" value="Actin, Chain A, domain 4"/>
    <property type="match status" value="2"/>
</dbReference>
<evidence type="ECO:0000256" key="2">
    <source>
        <dbReference type="ARBA" id="ARBA00022741"/>
    </source>
</evidence>
<evidence type="ECO:0000256" key="1">
    <source>
        <dbReference type="ARBA" id="ARBA00007381"/>
    </source>
</evidence>
<gene>
    <name evidence="4" type="primary">yegD</name>
    <name evidence="4" type="ORF">JYB88_07500</name>
</gene>
<dbReference type="InterPro" id="IPR043129">
    <property type="entry name" value="ATPase_NBD"/>
</dbReference>
<keyword evidence="5" id="KW-1185">Reference proteome</keyword>
<dbReference type="KEGG" id="scyp:JYB88_07500"/>
<name>A0A974XR86_9GAMM</name>
<evidence type="ECO:0000313" key="5">
    <source>
        <dbReference type="Proteomes" id="UP000663281"/>
    </source>
</evidence>
<dbReference type="GO" id="GO:0140662">
    <property type="term" value="F:ATP-dependent protein folding chaperone"/>
    <property type="evidence" value="ECO:0007669"/>
    <property type="project" value="InterPro"/>
</dbReference>
<reference evidence="4 5" key="1">
    <citation type="submission" date="2021-03" db="EMBL/GenBank/DDBJ databases">
        <title>Novel species identification of genus Shewanella.</title>
        <authorList>
            <person name="Liu G."/>
            <person name="Zhang Q."/>
        </authorList>
    </citation>
    <scope>NUCLEOTIDE SEQUENCE [LARGE SCALE GENOMIC DNA]</scope>
    <source>
        <strain evidence="4 5">FJAT-53726</strain>
    </source>
</reference>
<dbReference type="NCBIfam" id="NF008673">
    <property type="entry name" value="PRK11678.1"/>
    <property type="match status" value="1"/>
</dbReference>
<dbReference type="Proteomes" id="UP000663281">
    <property type="component" value="Chromosome"/>
</dbReference>
<dbReference type="InterPro" id="IPR013126">
    <property type="entry name" value="Hsp_70_fam"/>
</dbReference>
<dbReference type="Pfam" id="PF00012">
    <property type="entry name" value="HSP70"/>
    <property type="match status" value="1"/>
</dbReference>
<dbReference type="PANTHER" id="PTHR19375">
    <property type="entry name" value="HEAT SHOCK PROTEIN 70KDA"/>
    <property type="match status" value="1"/>
</dbReference>
<proteinExistence type="inferred from homology"/>
<dbReference type="PROSITE" id="PS00329">
    <property type="entry name" value="HSP70_2"/>
    <property type="match status" value="1"/>
</dbReference>